<evidence type="ECO:0000313" key="3">
    <source>
        <dbReference type="EMBL" id="NFF87164.1"/>
    </source>
</evidence>
<dbReference type="EMBL" id="SWOV01000008">
    <property type="protein sequence ID" value="NFF87164.1"/>
    <property type="molecule type" value="Genomic_DNA"/>
</dbReference>
<organism evidence="3 6">
    <name type="scientific">Clostridium botulinum</name>
    <dbReference type="NCBI Taxonomy" id="1491"/>
    <lineage>
        <taxon>Bacteria</taxon>
        <taxon>Bacillati</taxon>
        <taxon>Bacillota</taxon>
        <taxon>Clostridia</taxon>
        <taxon>Eubacteriales</taxon>
        <taxon>Clostridiaceae</taxon>
        <taxon>Clostridium</taxon>
    </lineage>
</organism>
<accession>A0A0M1LYS4</accession>
<feature type="compositionally biased region" description="Polar residues" evidence="1">
    <location>
        <begin position="77"/>
        <end position="92"/>
    </location>
</feature>
<dbReference type="RefSeq" id="WP_012450946.1">
    <property type="nucleotide sequence ID" value="NZ_CP010520.1"/>
</dbReference>
<evidence type="ECO:0000313" key="5">
    <source>
        <dbReference type="Proteomes" id="UP000473681"/>
    </source>
</evidence>
<dbReference type="AlphaFoldDB" id="A0A0M1LYS4"/>
<keyword evidence="2" id="KW-0472">Membrane</keyword>
<evidence type="ECO:0000256" key="2">
    <source>
        <dbReference type="SAM" id="Phobius"/>
    </source>
</evidence>
<feature type="region of interest" description="Disordered" evidence="1">
    <location>
        <begin position="77"/>
        <end position="99"/>
    </location>
</feature>
<evidence type="ECO:0000313" key="6">
    <source>
        <dbReference type="Proteomes" id="UP000476820"/>
    </source>
</evidence>
<proteinExistence type="predicted"/>
<dbReference type="OrthoDB" id="1913964at2"/>
<reference evidence="5 6" key="1">
    <citation type="submission" date="2019-04" db="EMBL/GenBank/DDBJ databases">
        <title>Genome sequencing of Clostridium botulinum Groups I-IV and Clostridium butyricum.</title>
        <authorList>
            <person name="Brunt J."/>
            <person name="Van Vliet A.H.M."/>
            <person name="Stringer S.C."/>
            <person name="Carter A.T."/>
            <person name="Peck M.W."/>
        </authorList>
    </citation>
    <scope>NUCLEOTIDE SEQUENCE [LARGE SCALE GENOMIC DNA]</scope>
    <source>
        <strain evidence="3 6">1605</strain>
        <strain evidence="4 5">CB-K-33E</strain>
    </source>
</reference>
<comment type="caution">
    <text evidence="3">The sequence shown here is derived from an EMBL/GenBank/DDBJ whole genome shotgun (WGS) entry which is preliminary data.</text>
</comment>
<dbReference type="Proteomes" id="UP000476820">
    <property type="component" value="Unassembled WGS sequence"/>
</dbReference>
<gene>
    <name evidence="3" type="ORF">FC774_04630</name>
    <name evidence="4" type="ORF">FDB51_13580</name>
</gene>
<keyword evidence="2" id="KW-0812">Transmembrane</keyword>
<protein>
    <submittedName>
        <fullName evidence="3">Uncharacterized protein</fullName>
    </submittedName>
</protein>
<sequence length="99" mass="11725">MKFLTATFLIVAILFMLVFLFIGIWLFIVAIKSHKQLRYQNYILEKICQKLNTLSNKMYFNEAIKDNTNYSTDNFDLNQTTEDSDYDNISSFDKSEELE</sequence>
<feature type="transmembrane region" description="Helical" evidence="2">
    <location>
        <begin position="6"/>
        <end position="31"/>
    </location>
</feature>
<evidence type="ECO:0000256" key="1">
    <source>
        <dbReference type="SAM" id="MobiDB-lite"/>
    </source>
</evidence>
<dbReference type="EMBL" id="SWVK01000019">
    <property type="protein sequence ID" value="NFN36140.1"/>
    <property type="molecule type" value="Genomic_DNA"/>
</dbReference>
<evidence type="ECO:0000313" key="4">
    <source>
        <dbReference type="EMBL" id="NFN36140.1"/>
    </source>
</evidence>
<dbReference type="Proteomes" id="UP000473681">
    <property type="component" value="Unassembled WGS sequence"/>
</dbReference>
<name>A0A0M1LYS4_CLOBO</name>
<keyword evidence="2" id="KW-1133">Transmembrane helix</keyword>